<keyword evidence="4" id="KW-1185">Reference proteome</keyword>
<sequence>MKLIKDKKFLQTIARQIDHWNTLGGGVVQTHVGVEKRKKGLIIRVSAPSVNPEAFQLLLNRNQLTVFAMLPGQENTEAQTPLFHQEFLLPLNVALDKIKAVYEGNELQIRAPFFETNIRQIDIEFE</sequence>
<proteinExistence type="inferred from homology"/>
<comment type="caution">
    <text evidence="3">The sequence shown here is derived from an EMBL/GenBank/DDBJ whole genome shotgun (WGS) entry which is preliminary data.</text>
</comment>
<accession>A0A5N1J0L4</accession>
<dbReference type="Gene3D" id="2.60.40.790">
    <property type="match status" value="1"/>
</dbReference>
<dbReference type="RefSeq" id="WP_150903153.1">
    <property type="nucleotide sequence ID" value="NZ_VTWT01000003.1"/>
</dbReference>
<comment type="similarity">
    <text evidence="1">Belongs to the small heat shock protein (HSP20) family.</text>
</comment>
<evidence type="ECO:0000256" key="1">
    <source>
        <dbReference type="PROSITE-ProRule" id="PRU00285"/>
    </source>
</evidence>
<gene>
    <name evidence="3" type="ORF">F0P94_06950</name>
</gene>
<dbReference type="InterPro" id="IPR008978">
    <property type="entry name" value="HSP20-like_chaperone"/>
</dbReference>
<evidence type="ECO:0000313" key="4">
    <source>
        <dbReference type="Proteomes" id="UP000326570"/>
    </source>
</evidence>
<dbReference type="SUPFAM" id="SSF49764">
    <property type="entry name" value="HSP20-like chaperones"/>
    <property type="match status" value="1"/>
</dbReference>
<dbReference type="Proteomes" id="UP000326570">
    <property type="component" value="Unassembled WGS sequence"/>
</dbReference>
<name>A0A5N1J0L4_9BACT</name>
<evidence type="ECO:0000259" key="2">
    <source>
        <dbReference type="PROSITE" id="PS01031"/>
    </source>
</evidence>
<dbReference type="CDD" id="cd00298">
    <property type="entry name" value="ACD_sHsps_p23-like"/>
    <property type="match status" value="1"/>
</dbReference>
<organism evidence="3 4">
    <name type="scientific">Adhaeribacter soli</name>
    <dbReference type="NCBI Taxonomy" id="2607655"/>
    <lineage>
        <taxon>Bacteria</taxon>
        <taxon>Pseudomonadati</taxon>
        <taxon>Bacteroidota</taxon>
        <taxon>Cytophagia</taxon>
        <taxon>Cytophagales</taxon>
        <taxon>Hymenobacteraceae</taxon>
        <taxon>Adhaeribacter</taxon>
    </lineage>
</organism>
<dbReference type="AlphaFoldDB" id="A0A5N1J0L4"/>
<protein>
    <submittedName>
        <fullName evidence="3">Hsp20/alpha crystallin family protein</fullName>
    </submittedName>
</protein>
<feature type="domain" description="SHSP" evidence="2">
    <location>
        <begin position="23"/>
        <end position="126"/>
    </location>
</feature>
<reference evidence="3 4" key="1">
    <citation type="submission" date="2019-09" db="EMBL/GenBank/DDBJ databases">
        <title>Genome sequence of Adhaeribacter sp. M2.</title>
        <authorList>
            <person name="Srinivasan S."/>
        </authorList>
    </citation>
    <scope>NUCLEOTIDE SEQUENCE [LARGE SCALE GENOMIC DNA]</scope>
    <source>
        <strain evidence="3 4">M2</strain>
    </source>
</reference>
<dbReference type="InterPro" id="IPR002068">
    <property type="entry name" value="A-crystallin/Hsp20_dom"/>
</dbReference>
<dbReference type="PROSITE" id="PS01031">
    <property type="entry name" value="SHSP"/>
    <property type="match status" value="1"/>
</dbReference>
<dbReference type="EMBL" id="VTWT01000003">
    <property type="protein sequence ID" value="KAA9340081.1"/>
    <property type="molecule type" value="Genomic_DNA"/>
</dbReference>
<evidence type="ECO:0000313" key="3">
    <source>
        <dbReference type="EMBL" id="KAA9340081.1"/>
    </source>
</evidence>